<evidence type="ECO:0000256" key="6">
    <source>
        <dbReference type="PROSITE-ProRule" id="PRU00169"/>
    </source>
</evidence>
<dbReference type="PANTHER" id="PTHR43214">
    <property type="entry name" value="TWO-COMPONENT RESPONSE REGULATOR"/>
    <property type="match status" value="1"/>
</dbReference>
<keyword evidence="10" id="KW-1185">Reference proteome</keyword>
<evidence type="ECO:0000256" key="2">
    <source>
        <dbReference type="ARBA" id="ARBA00022553"/>
    </source>
</evidence>
<sequence length="223" mass="24884">MGAGSLIKVMLVDDQRLFREGLEALIRGTNDIRVIGMADNGEDSIAMLENEIPDVVLMDIHMPGKDGIKTTVHIKELYPSISVVMLTSFADDELIIRGINVGADGFLLKDLNPDNLTRSIRDAANGQYVLSGEAARILVTYVRELTLDKEQILRKRLENRGISLTKRELTIANMLLSGDTNKTIAQELYLGEGTVKNYISSIYHKLNTQNRKGTVQYLRHILT</sequence>
<evidence type="ECO:0000259" key="7">
    <source>
        <dbReference type="PROSITE" id="PS50043"/>
    </source>
</evidence>
<dbReference type="Gene3D" id="3.40.50.2300">
    <property type="match status" value="1"/>
</dbReference>
<feature type="domain" description="Response regulatory" evidence="8">
    <location>
        <begin position="8"/>
        <end position="124"/>
    </location>
</feature>
<dbReference type="InterPro" id="IPR001789">
    <property type="entry name" value="Sig_transdc_resp-reg_receiver"/>
</dbReference>
<dbReference type="PROSITE" id="PS00622">
    <property type="entry name" value="HTH_LUXR_1"/>
    <property type="match status" value="1"/>
</dbReference>
<dbReference type="InterPro" id="IPR016032">
    <property type="entry name" value="Sig_transdc_resp-reg_C-effctor"/>
</dbReference>
<dbReference type="CDD" id="cd17535">
    <property type="entry name" value="REC_NarL-like"/>
    <property type="match status" value="1"/>
</dbReference>
<dbReference type="PANTHER" id="PTHR43214:SF24">
    <property type="entry name" value="TRANSCRIPTIONAL REGULATORY PROTEIN NARL-RELATED"/>
    <property type="match status" value="1"/>
</dbReference>
<accession>A0A549YF68</accession>
<dbReference type="GO" id="GO:0006355">
    <property type="term" value="P:regulation of DNA-templated transcription"/>
    <property type="evidence" value="ECO:0007669"/>
    <property type="project" value="InterPro"/>
</dbReference>
<dbReference type="CDD" id="cd06170">
    <property type="entry name" value="LuxR_C_like"/>
    <property type="match status" value="1"/>
</dbReference>
<dbReference type="Pfam" id="PF00196">
    <property type="entry name" value="GerE"/>
    <property type="match status" value="1"/>
</dbReference>
<evidence type="ECO:0000256" key="1">
    <source>
        <dbReference type="ARBA" id="ARBA00004496"/>
    </source>
</evidence>
<dbReference type="PROSITE" id="PS50043">
    <property type="entry name" value="HTH_LUXR_2"/>
    <property type="match status" value="1"/>
</dbReference>
<organism evidence="9 10">
    <name type="scientific">Lentibacillus cibarius</name>
    <dbReference type="NCBI Taxonomy" id="2583219"/>
    <lineage>
        <taxon>Bacteria</taxon>
        <taxon>Bacillati</taxon>
        <taxon>Bacillota</taxon>
        <taxon>Bacilli</taxon>
        <taxon>Bacillales</taxon>
        <taxon>Bacillaceae</taxon>
        <taxon>Lentibacillus</taxon>
    </lineage>
</organism>
<dbReference type="InterPro" id="IPR000792">
    <property type="entry name" value="Tscrpt_reg_LuxR_C"/>
</dbReference>
<dbReference type="PROSITE" id="PS50110">
    <property type="entry name" value="RESPONSE_REGULATORY"/>
    <property type="match status" value="1"/>
</dbReference>
<dbReference type="GO" id="GO:0000160">
    <property type="term" value="P:phosphorelay signal transduction system"/>
    <property type="evidence" value="ECO:0007669"/>
    <property type="project" value="InterPro"/>
</dbReference>
<comment type="subcellular location">
    <subcellularLocation>
        <location evidence="1">Cytoplasm</location>
    </subcellularLocation>
</comment>
<comment type="caution">
    <text evidence="9">The sequence shown here is derived from an EMBL/GenBank/DDBJ whole genome shotgun (WGS) entry which is preliminary data.</text>
</comment>
<dbReference type="AlphaFoldDB" id="A0A549YF68"/>
<keyword evidence="5" id="KW-0804">Transcription</keyword>
<evidence type="ECO:0000313" key="10">
    <source>
        <dbReference type="Proteomes" id="UP000319280"/>
    </source>
</evidence>
<evidence type="ECO:0000313" key="9">
    <source>
        <dbReference type="EMBL" id="TRM10498.1"/>
    </source>
</evidence>
<dbReference type="Proteomes" id="UP000319280">
    <property type="component" value="Unassembled WGS sequence"/>
</dbReference>
<keyword evidence="2 6" id="KW-0597">Phosphoprotein</keyword>
<dbReference type="SUPFAM" id="SSF46894">
    <property type="entry name" value="C-terminal effector domain of the bipartite response regulators"/>
    <property type="match status" value="1"/>
</dbReference>
<dbReference type="PRINTS" id="PR00038">
    <property type="entry name" value="HTHLUXR"/>
</dbReference>
<dbReference type="SUPFAM" id="SSF52172">
    <property type="entry name" value="CheY-like"/>
    <property type="match status" value="1"/>
</dbReference>
<keyword evidence="4" id="KW-0238">DNA-binding</keyword>
<evidence type="ECO:0000256" key="5">
    <source>
        <dbReference type="ARBA" id="ARBA00023163"/>
    </source>
</evidence>
<evidence type="ECO:0000256" key="3">
    <source>
        <dbReference type="ARBA" id="ARBA00023015"/>
    </source>
</evidence>
<dbReference type="SMART" id="SM00421">
    <property type="entry name" value="HTH_LUXR"/>
    <property type="match status" value="1"/>
</dbReference>
<gene>
    <name evidence="9" type="ORF">FH966_01485</name>
</gene>
<reference evidence="9 10" key="1">
    <citation type="submission" date="2019-07" db="EMBL/GenBank/DDBJ databases">
        <title>Genomic analysis of Lentibacillus sp. NKC851-2.</title>
        <authorList>
            <person name="Oh Y.J."/>
        </authorList>
    </citation>
    <scope>NUCLEOTIDE SEQUENCE [LARGE SCALE GENOMIC DNA]</scope>
    <source>
        <strain evidence="9 10">NKC851-2</strain>
    </source>
</reference>
<feature type="domain" description="HTH luxR-type" evidence="7">
    <location>
        <begin position="157"/>
        <end position="222"/>
    </location>
</feature>
<keyword evidence="3" id="KW-0805">Transcription regulation</keyword>
<dbReference type="InterPro" id="IPR058245">
    <property type="entry name" value="NreC/VraR/RcsB-like_REC"/>
</dbReference>
<dbReference type="GO" id="GO:0005737">
    <property type="term" value="C:cytoplasm"/>
    <property type="evidence" value="ECO:0007669"/>
    <property type="project" value="UniProtKB-SubCell"/>
</dbReference>
<dbReference type="GO" id="GO:0003677">
    <property type="term" value="F:DNA binding"/>
    <property type="evidence" value="ECO:0007669"/>
    <property type="project" value="UniProtKB-KW"/>
</dbReference>
<feature type="modified residue" description="4-aspartylphosphate" evidence="6">
    <location>
        <position position="59"/>
    </location>
</feature>
<evidence type="ECO:0000259" key="8">
    <source>
        <dbReference type="PROSITE" id="PS50110"/>
    </source>
</evidence>
<name>A0A549YF68_9BACI</name>
<dbReference type="SMART" id="SM00448">
    <property type="entry name" value="REC"/>
    <property type="match status" value="1"/>
</dbReference>
<dbReference type="InterPro" id="IPR039420">
    <property type="entry name" value="WalR-like"/>
</dbReference>
<dbReference type="EMBL" id="VJMZ01000001">
    <property type="protein sequence ID" value="TRM10498.1"/>
    <property type="molecule type" value="Genomic_DNA"/>
</dbReference>
<proteinExistence type="predicted"/>
<dbReference type="Pfam" id="PF00072">
    <property type="entry name" value="Response_reg"/>
    <property type="match status" value="1"/>
</dbReference>
<protein>
    <submittedName>
        <fullName evidence="9">Response regulator transcription factor</fullName>
    </submittedName>
</protein>
<dbReference type="InterPro" id="IPR011006">
    <property type="entry name" value="CheY-like_superfamily"/>
</dbReference>
<evidence type="ECO:0000256" key="4">
    <source>
        <dbReference type="ARBA" id="ARBA00023125"/>
    </source>
</evidence>